<accession>B6XDJ6</accession>
<reference evidence="2 3" key="1">
    <citation type="submission" date="2008-10" db="EMBL/GenBank/DDBJ databases">
        <title>Draft genome sequence of Providencia alcalifaciens (DSM 30120).</title>
        <authorList>
            <person name="Sudarsanam P."/>
            <person name="Ley R."/>
            <person name="Guruge J."/>
            <person name="Turnbaugh P.J."/>
            <person name="Mahowald M."/>
            <person name="Liep D."/>
            <person name="Gordon J."/>
        </authorList>
    </citation>
    <scope>NUCLEOTIDE SEQUENCE [LARGE SCALE GENOMIC DNA]</scope>
    <source>
        <strain evidence="2 3">DSM 30120</strain>
    </source>
</reference>
<sequence>METNTEKDGGVLKFKISETGLFWVFFRFGSGQLMFKYFVYFYVMN</sequence>
<keyword evidence="1" id="KW-0812">Transmembrane</keyword>
<dbReference type="AlphaFoldDB" id="B6XDJ6"/>
<protein>
    <submittedName>
        <fullName evidence="2">Uncharacterized protein</fullName>
    </submittedName>
</protein>
<organism evidence="2 3">
    <name type="scientific">Providencia alcalifaciens DSM 30120</name>
    <dbReference type="NCBI Taxonomy" id="520999"/>
    <lineage>
        <taxon>Bacteria</taxon>
        <taxon>Pseudomonadati</taxon>
        <taxon>Pseudomonadota</taxon>
        <taxon>Gammaproteobacteria</taxon>
        <taxon>Enterobacterales</taxon>
        <taxon>Morganellaceae</taxon>
        <taxon>Providencia</taxon>
    </lineage>
</organism>
<evidence type="ECO:0000313" key="2">
    <source>
        <dbReference type="EMBL" id="EEB46531.1"/>
    </source>
</evidence>
<evidence type="ECO:0000313" key="3">
    <source>
        <dbReference type="Proteomes" id="UP000003729"/>
    </source>
</evidence>
<reference evidence="2 3" key="2">
    <citation type="submission" date="2008-10" db="EMBL/GenBank/DDBJ databases">
        <authorList>
            <person name="Fulton L."/>
            <person name="Clifton S."/>
            <person name="Fulton B."/>
            <person name="Xu J."/>
            <person name="Minx P."/>
            <person name="Pepin K.H."/>
            <person name="Johnson M."/>
            <person name="Bhonagiri V."/>
            <person name="Nash W.E."/>
            <person name="Mardis E.R."/>
            <person name="Wilson R.K."/>
        </authorList>
    </citation>
    <scope>NUCLEOTIDE SEQUENCE [LARGE SCALE GENOMIC DNA]</scope>
    <source>
        <strain evidence="2 3">DSM 30120</strain>
    </source>
</reference>
<keyword evidence="1" id="KW-0472">Membrane</keyword>
<feature type="transmembrane region" description="Helical" evidence="1">
    <location>
        <begin position="20"/>
        <end position="43"/>
    </location>
</feature>
<keyword evidence="1" id="KW-1133">Transmembrane helix</keyword>
<dbReference type="Proteomes" id="UP000003729">
    <property type="component" value="Unassembled WGS sequence"/>
</dbReference>
<evidence type="ECO:0000256" key="1">
    <source>
        <dbReference type="SAM" id="Phobius"/>
    </source>
</evidence>
<name>B6XDJ6_9GAMM</name>
<dbReference type="EMBL" id="ABXW01000035">
    <property type="protein sequence ID" value="EEB46531.1"/>
    <property type="molecule type" value="Genomic_DNA"/>
</dbReference>
<proteinExistence type="predicted"/>
<comment type="caution">
    <text evidence="2">The sequence shown here is derived from an EMBL/GenBank/DDBJ whole genome shotgun (WGS) entry which is preliminary data.</text>
</comment>
<gene>
    <name evidence="2" type="ORF">PROVALCAL_01418</name>
</gene>